<feature type="transmembrane region" description="Helical" evidence="7">
    <location>
        <begin position="224"/>
        <end position="246"/>
    </location>
</feature>
<dbReference type="AlphaFoldDB" id="A0A2S4UWP3"/>
<feature type="transmembrane region" description="Helical" evidence="7">
    <location>
        <begin position="454"/>
        <end position="476"/>
    </location>
</feature>
<sequence length="510" mass="55859">MFLLESNFPCKMPPRMADSDSEHRQPPGKNYNRPKLQLLILCLIRLCEPISFTVIFPMVAFMVAEFNPSLSDKQVGFYCGAIESIFSLAQFSTIILWGKLSDRIGRKPVLLIGLIGVSISTLAFGFSSSFWTMILARSIGGILNGNTAFVVLLSSRANLRDLLISMVAEITTAENQALAFSLLPTSYAVGSAIGPLLGGYLSRPAERFPNSWFATSQFWQNHPWLLPCAVAAIAPLLGLVMATLWLNETLPKKKSINTEREPLLQSQADIDVQESLVPAVSSPTKILDLLKDRNLLVILISYSLLSFQTISLEALIVLFAYTPVKSGGIGFSSADIGLALSLSGVMVIFVQLGLFPFFQKQLGTARLYKICMSAYPLIFILFPIIHFIARSEDKHQQEGGSSFTGVWIGIWIIMILKTTANMVFCCNMLLVNAVTPSRDVLATINGLAQSCGSFVRAIGPITASSLFAFSVLHQNFIDGNSVFLLFACIALGAFLNSLNIKDGLEQWRNT</sequence>
<evidence type="ECO:0000256" key="2">
    <source>
        <dbReference type="ARBA" id="ARBA00022448"/>
    </source>
</evidence>
<evidence type="ECO:0000259" key="8">
    <source>
        <dbReference type="PROSITE" id="PS50850"/>
    </source>
</evidence>
<comment type="subcellular location">
    <subcellularLocation>
        <location evidence="1">Membrane</location>
        <topology evidence="1">Multi-pass membrane protein</topology>
    </subcellularLocation>
</comment>
<feature type="transmembrane region" description="Helical" evidence="7">
    <location>
        <begin position="177"/>
        <end position="201"/>
    </location>
</feature>
<feature type="region of interest" description="Disordered" evidence="6">
    <location>
        <begin position="1"/>
        <end position="29"/>
    </location>
</feature>
<keyword evidence="10" id="KW-1185">Reference proteome</keyword>
<evidence type="ECO:0000256" key="4">
    <source>
        <dbReference type="ARBA" id="ARBA00022989"/>
    </source>
</evidence>
<feature type="transmembrane region" description="Helical" evidence="7">
    <location>
        <begin position="109"/>
        <end position="128"/>
    </location>
</feature>
<keyword evidence="2" id="KW-0813">Transport</keyword>
<accession>A0A2S4UWP3</accession>
<evidence type="ECO:0000313" key="10">
    <source>
        <dbReference type="Proteomes" id="UP000239156"/>
    </source>
</evidence>
<dbReference type="Pfam" id="PF07690">
    <property type="entry name" value="MFS_1"/>
    <property type="match status" value="1"/>
</dbReference>
<dbReference type="Gene3D" id="1.20.1250.20">
    <property type="entry name" value="MFS general substrate transporter like domains"/>
    <property type="match status" value="1"/>
</dbReference>
<feature type="transmembrane region" description="Helical" evidence="7">
    <location>
        <begin position="370"/>
        <end position="388"/>
    </location>
</feature>
<dbReference type="VEuPathDB" id="FungiDB:PSTT_12300"/>
<comment type="caution">
    <text evidence="9">The sequence shown here is derived from an EMBL/GenBank/DDBJ whole genome shotgun (WGS) entry which is preliminary data.</text>
</comment>
<feature type="transmembrane region" description="Helical" evidence="7">
    <location>
        <begin position="75"/>
        <end position="97"/>
    </location>
</feature>
<dbReference type="GO" id="GO:0016020">
    <property type="term" value="C:membrane"/>
    <property type="evidence" value="ECO:0007669"/>
    <property type="project" value="UniProtKB-SubCell"/>
</dbReference>
<protein>
    <recommendedName>
        <fullName evidence="8">Major facilitator superfamily (MFS) profile domain-containing protein</fullName>
    </recommendedName>
</protein>
<feature type="transmembrane region" description="Helical" evidence="7">
    <location>
        <begin position="134"/>
        <end position="156"/>
    </location>
</feature>
<evidence type="ECO:0000256" key="7">
    <source>
        <dbReference type="SAM" id="Phobius"/>
    </source>
</evidence>
<evidence type="ECO:0000256" key="6">
    <source>
        <dbReference type="SAM" id="MobiDB-lite"/>
    </source>
</evidence>
<feature type="transmembrane region" description="Helical" evidence="7">
    <location>
        <begin position="482"/>
        <end position="500"/>
    </location>
</feature>
<feature type="transmembrane region" description="Helical" evidence="7">
    <location>
        <begin position="336"/>
        <end position="358"/>
    </location>
</feature>
<dbReference type="EMBL" id="PKSL01000154">
    <property type="protein sequence ID" value="POW01713.1"/>
    <property type="molecule type" value="Genomic_DNA"/>
</dbReference>
<feature type="transmembrane region" description="Helical" evidence="7">
    <location>
        <begin position="408"/>
        <end position="433"/>
    </location>
</feature>
<dbReference type="InterPro" id="IPR020846">
    <property type="entry name" value="MFS_dom"/>
</dbReference>
<dbReference type="Proteomes" id="UP000239156">
    <property type="component" value="Unassembled WGS sequence"/>
</dbReference>
<dbReference type="CDD" id="cd17330">
    <property type="entry name" value="MFS_SLC46_TetA_like"/>
    <property type="match status" value="1"/>
</dbReference>
<dbReference type="PROSITE" id="PS50850">
    <property type="entry name" value="MFS"/>
    <property type="match status" value="1"/>
</dbReference>
<evidence type="ECO:0000256" key="5">
    <source>
        <dbReference type="ARBA" id="ARBA00023136"/>
    </source>
</evidence>
<feature type="domain" description="Major facilitator superfamily (MFS) profile" evidence="8">
    <location>
        <begin position="37"/>
        <end position="505"/>
    </location>
</feature>
<dbReference type="PANTHER" id="PTHR23504:SF15">
    <property type="entry name" value="MAJOR FACILITATOR SUPERFAMILY (MFS) PROFILE DOMAIN-CONTAINING PROTEIN"/>
    <property type="match status" value="1"/>
</dbReference>
<evidence type="ECO:0000256" key="1">
    <source>
        <dbReference type="ARBA" id="ARBA00004141"/>
    </source>
</evidence>
<proteinExistence type="predicted"/>
<dbReference type="GO" id="GO:0022857">
    <property type="term" value="F:transmembrane transporter activity"/>
    <property type="evidence" value="ECO:0007669"/>
    <property type="project" value="InterPro"/>
</dbReference>
<keyword evidence="5 7" id="KW-0472">Membrane</keyword>
<feature type="transmembrane region" description="Helical" evidence="7">
    <location>
        <begin position="295"/>
        <end position="321"/>
    </location>
</feature>
<gene>
    <name evidence="9" type="ORF">PSTT_12300</name>
</gene>
<evidence type="ECO:0000313" key="9">
    <source>
        <dbReference type="EMBL" id="POW01713.1"/>
    </source>
</evidence>
<dbReference type="InterPro" id="IPR036259">
    <property type="entry name" value="MFS_trans_sf"/>
</dbReference>
<dbReference type="SUPFAM" id="SSF103473">
    <property type="entry name" value="MFS general substrate transporter"/>
    <property type="match status" value="1"/>
</dbReference>
<dbReference type="PANTHER" id="PTHR23504">
    <property type="entry name" value="MAJOR FACILITATOR SUPERFAMILY DOMAIN-CONTAINING PROTEIN 10"/>
    <property type="match status" value="1"/>
</dbReference>
<feature type="transmembrane region" description="Helical" evidence="7">
    <location>
        <begin position="38"/>
        <end position="63"/>
    </location>
</feature>
<reference evidence="9" key="1">
    <citation type="submission" date="2017-12" db="EMBL/GenBank/DDBJ databases">
        <title>Gene loss provides genomic basis for host adaptation in cereal stripe rust fungi.</title>
        <authorList>
            <person name="Xia C."/>
        </authorList>
    </citation>
    <scope>NUCLEOTIDE SEQUENCE [LARGE SCALE GENOMIC DNA]</scope>
    <source>
        <strain evidence="9">93-210</strain>
    </source>
</reference>
<organism evidence="9 10">
    <name type="scientific">Puccinia striiformis</name>
    <dbReference type="NCBI Taxonomy" id="27350"/>
    <lineage>
        <taxon>Eukaryota</taxon>
        <taxon>Fungi</taxon>
        <taxon>Dikarya</taxon>
        <taxon>Basidiomycota</taxon>
        <taxon>Pucciniomycotina</taxon>
        <taxon>Pucciniomycetes</taxon>
        <taxon>Pucciniales</taxon>
        <taxon>Pucciniaceae</taxon>
        <taxon>Puccinia</taxon>
    </lineage>
</organism>
<keyword evidence="3 7" id="KW-0812">Transmembrane</keyword>
<keyword evidence="4 7" id="KW-1133">Transmembrane helix</keyword>
<name>A0A2S4UWP3_9BASI</name>
<dbReference type="VEuPathDB" id="FungiDB:PSHT_03568"/>
<evidence type="ECO:0000256" key="3">
    <source>
        <dbReference type="ARBA" id="ARBA00022692"/>
    </source>
</evidence>
<dbReference type="InterPro" id="IPR011701">
    <property type="entry name" value="MFS"/>
</dbReference>